<dbReference type="Proteomes" id="UP000236345">
    <property type="component" value="Unassembled WGS sequence"/>
</dbReference>
<comment type="caution">
    <text evidence="1">The sequence shown here is derived from an EMBL/GenBank/DDBJ whole genome shotgun (WGS) entry which is preliminary data.</text>
</comment>
<evidence type="ECO:0000313" key="1">
    <source>
        <dbReference type="EMBL" id="PNS09940.1"/>
    </source>
</evidence>
<sequence length="180" mass="20224">MHMNDSAVVVFTARGFDRLLSDGGSSSWVLNEKRASRCKYVVCVQNRDPADNHNNDWGSVSDPHKNAFFIGKISDVVVSPEWDGARPTRWLIKVSEYAKVAYPNMWDGARNPVAYSSLTDLGIDENSLNFKAMPEVEVKSPKVVQEEESYPDGISIQQAKILLSRKYEVSEESIEIIIRA</sequence>
<protein>
    <submittedName>
        <fullName evidence="1">Uncharacterized protein</fullName>
    </submittedName>
</protein>
<keyword evidence="2" id="KW-1185">Reference proteome</keyword>
<dbReference type="OrthoDB" id="6629003at2"/>
<proteinExistence type="predicted"/>
<accession>A0A2K1Q4G8</accession>
<dbReference type="EMBL" id="NWUO01000029">
    <property type="protein sequence ID" value="PNS09940.1"/>
    <property type="molecule type" value="Genomic_DNA"/>
</dbReference>
<dbReference type="AlphaFoldDB" id="A0A2K1Q4G8"/>
<evidence type="ECO:0000313" key="2">
    <source>
        <dbReference type="Proteomes" id="UP000236345"/>
    </source>
</evidence>
<reference evidence="2" key="1">
    <citation type="submission" date="2017-09" db="EMBL/GenBank/DDBJ databases">
        <authorList>
            <person name="Palmer M."/>
            <person name="Steenkamp E.T."/>
            <person name="Coetzee M.P."/>
            <person name="Avontuur J.R."/>
            <person name="Van Zyl E."/>
            <person name="Chan W.-Y."/>
            <person name="Blom J."/>
            <person name="Venter S.N."/>
        </authorList>
    </citation>
    <scope>NUCLEOTIDE SEQUENCE [LARGE SCALE GENOMIC DNA]</scope>
    <source>
        <strain evidence="2">QC88-366</strain>
    </source>
</reference>
<name>A0A2K1Q4G8_9GAMM</name>
<organism evidence="1 2">
    <name type="scientific">Mixta theicola</name>
    <dbReference type="NCBI Taxonomy" id="1458355"/>
    <lineage>
        <taxon>Bacteria</taxon>
        <taxon>Pseudomonadati</taxon>
        <taxon>Pseudomonadota</taxon>
        <taxon>Gammaproteobacteria</taxon>
        <taxon>Enterobacterales</taxon>
        <taxon>Erwiniaceae</taxon>
        <taxon>Mixta</taxon>
    </lineage>
</organism>
<gene>
    <name evidence="1" type="ORF">COO59_20110</name>
</gene>